<gene>
    <name evidence="1" type="ORF">GBA63_03535</name>
</gene>
<sequence>MMPDLRVLANEDFCYLTTVGRVTGDPHEIEIWFAIVPKTRTLFMLAGGGGRSDWVKNLRKRQDVTLRISGEVIDGRARVVEDADEDELARNLLVEKYERNPGSLSSWRERALPVAVDLE</sequence>
<evidence type="ECO:0000313" key="1">
    <source>
        <dbReference type="EMBL" id="QIN81814.1"/>
    </source>
</evidence>
<dbReference type="Gene3D" id="2.30.110.10">
    <property type="entry name" value="Electron Transport, Fmn-binding Protein, Chain A"/>
    <property type="match status" value="1"/>
</dbReference>
<name>A0A6G8Q5P8_9ACTN</name>
<dbReference type="Proteomes" id="UP000501452">
    <property type="component" value="Chromosome"/>
</dbReference>
<dbReference type="AlphaFoldDB" id="A0A6G8Q5P8"/>
<dbReference type="EMBL" id="CP045119">
    <property type="protein sequence ID" value="QIN81814.1"/>
    <property type="molecule type" value="Genomic_DNA"/>
</dbReference>
<dbReference type="KEGG" id="rub:GBA63_03535"/>
<protein>
    <submittedName>
        <fullName evidence="1">Nitroreductase family deazaflavin-dependent oxidoreductase</fullName>
    </submittedName>
</protein>
<reference evidence="1 2" key="1">
    <citation type="submission" date="2019-10" db="EMBL/GenBank/DDBJ databases">
        <title>Rubrobacter sp nov SCSIO 52090 isolated from a deep-sea sediment in the South China Sea.</title>
        <authorList>
            <person name="Chen R.W."/>
        </authorList>
    </citation>
    <scope>NUCLEOTIDE SEQUENCE [LARGE SCALE GENOMIC DNA]</scope>
    <source>
        <strain evidence="1 2">SCSIO 52909</strain>
    </source>
</reference>
<accession>A0A6G8Q5P8</accession>
<dbReference type="NCBIfam" id="TIGR00026">
    <property type="entry name" value="hi_GC_TIGR00026"/>
    <property type="match status" value="1"/>
</dbReference>
<dbReference type="InterPro" id="IPR004378">
    <property type="entry name" value="F420H2_quin_Rdtase"/>
</dbReference>
<dbReference type="InterPro" id="IPR012349">
    <property type="entry name" value="Split_barrel_FMN-bd"/>
</dbReference>
<dbReference type="SUPFAM" id="SSF50475">
    <property type="entry name" value="FMN-binding split barrel"/>
    <property type="match status" value="1"/>
</dbReference>
<proteinExistence type="predicted"/>
<evidence type="ECO:0000313" key="2">
    <source>
        <dbReference type="Proteomes" id="UP000501452"/>
    </source>
</evidence>
<dbReference type="GO" id="GO:0016491">
    <property type="term" value="F:oxidoreductase activity"/>
    <property type="evidence" value="ECO:0007669"/>
    <property type="project" value="InterPro"/>
</dbReference>
<keyword evidence="2" id="KW-1185">Reference proteome</keyword>
<organism evidence="1 2">
    <name type="scientific">Rubrobacter tropicus</name>
    <dbReference type="NCBI Taxonomy" id="2653851"/>
    <lineage>
        <taxon>Bacteria</taxon>
        <taxon>Bacillati</taxon>
        <taxon>Actinomycetota</taxon>
        <taxon>Rubrobacteria</taxon>
        <taxon>Rubrobacterales</taxon>
        <taxon>Rubrobacteraceae</taxon>
        <taxon>Rubrobacter</taxon>
    </lineage>
</organism>
<dbReference type="Pfam" id="PF04075">
    <property type="entry name" value="F420H2_quin_red"/>
    <property type="match status" value="1"/>
</dbReference>